<gene>
    <name evidence="2" type="ORF">GCM10010361_12940</name>
</gene>
<evidence type="ECO:0008006" key="4">
    <source>
        <dbReference type="Google" id="ProtNLM"/>
    </source>
</evidence>
<feature type="region of interest" description="Disordered" evidence="1">
    <location>
        <begin position="351"/>
        <end position="379"/>
    </location>
</feature>
<evidence type="ECO:0000256" key="1">
    <source>
        <dbReference type="SAM" id="MobiDB-lite"/>
    </source>
</evidence>
<dbReference type="Proteomes" id="UP001500909">
    <property type="component" value="Unassembled WGS sequence"/>
</dbReference>
<feature type="compositionally biased region" description="Low complexity" evidence="1">
    <location>
        <begin position="359"/>
        <end position="379"/>
    </location>
</feature>
<organism evidence="2 3">
    <name type="scientific">Streptomyces olivaceiscleroticus</name>
    <dbReference type="NCBI Taxonomy" id="68245"/>
    <lineage>
        <taxon>Bacteria</taxon>
        <taxon>Bacillati</taxon>
        <taxon>Actinomycetota</taxon>
        <taxon>Actinomycetes</taxon>
        <taxon>Kitasatosporales</taxon>
        <taxon>Streptomycetaceae</taxon>
        <taxon>Streptomyces</taxon>
    </lineage>
</organism>
<dbReference type="InterPro" id="IPR047789">
    <property type="entry name" value="CU044_5270-like"/>
</dbReference>
<evidence type="ECO:0000313" key="3">
    <source>
        <dbReference type="Proteomes" id="UP001500909"/>
    </source>
</evidence>
<sequence>MNDRTSGPDQAEREELARLLPAPAERDLPPGRYLHHKDTLMRLIDQDGDRATARPHPRFLRPAVLLPDAGLALGGVLLTTLAATGRDSAPAPSAAGRNSQATASHGATVLLDRIASVAAKSDEPKVTGDQFVYVKSLQTDNEGTFGGPVKLTEPREREVWMTQKAGPVIREGLIHQDGSYFPIEVGVPDGETPVGYPAGLFRPTYKWLASLPTDPDALLRRLHTEITRDQDRRDIPAKERDQDQDTFDAIGDLLRETVMPPRTAAAFYKAAAKIPGVIEDRDAVDAAGRHGIGVARDNTRTGERTTWIFNSTTLEYSGERSYLIRDTYRGKKGMLTNKSAVLERAIVNALREKPSTDESSTAKPSTAKPSTTTPRRSHG</sequence>
<keyword evidence="3" id="KW-1185">Reference proteome</keyword>
<proteinExistence type="predicted"/>
<dbReference type="NCBIfam" id="NF038083">
    <property type="entry name" value="CU044_5270_fam"/>
    <property type="match status" value="1"/>
</dbReference>
<dbReference type="EMBL" id="BAAABY010000009">
    <property type="protein sequence ID" value="GAA0450296.1"/>
    <property type="molecule type" value="Genomic_DNA"/>
</dbReference>
<name>A0ABP3JDT9_9ACTN</name>
<comment type="caution">
    <text evidence="2">The sequence shown here is derived from an EMBL/GenBank/DDBJ whole genome shotgun (WGS) entry which is preliminary data.</text>
</comment>
<protein>
    <recommendedName>
        <fullName evidence="4">CU044_5270 family protein</fullName>
    </recommendedName>
</protein>
<evidence type="ECO:0000313" key="2">
    <source>
        <dbReference type="EMBL" id="GAA0450296.1"/>
    </source>
</evidence>
<dbReference type="RefSeq" id="WP_346093683.1">
    <property type="nucleotide sequence ID" value="NZ_BAAABY010000009.1"/>
</dbReference>
<reference evidence="3" key="1">
    <citation type="journal article" date="2019" name="Int. J. Syst. Evol. Microbiol.">
        <title>The Global Catalogue of Microorganisms (GCM) 10K type strain sequencing project: providing services to taxonomists for standard genome sequencing and annotation.</title>
        <authorList>
            <consortium name="The Broad Institute Genomics Platform"/>
            <consortium name="The Broad Institute Genome Sequencing Center for Infectious Disease"/>
            <person name="Wu L."/>
            <person name="Ma J."/>
        </authorList>
    </citation>
    <scope>NUCLEOTIDE SEQUENCE [LARGE SCALE GENOMIC DNA]</scope>
    <source>
        <strain evidence="3">JCM 4805</strain>
    </source>
</reference>
<accession>A0ABP3JDT9</accession>